<evidence type="ECO:0000313" key="2">
    <source>
        <dbReference type="Proteomes" id="UP000887574"/>
    </source>
</evidence>
<organism evidence="2 3">
    <name type="scientific">Ditylenchus dipsaci</name>
    <dbReference type="NCBI Taxonomy" id="166011"/>
    <lineage>
        <taxon>Eukaryota</taxon>
        <taxon>Metazoa</taxon>
        <taxon>Ecdysozoa</taxon>
        <taxon>Nematoda</taxon>
        <taxon>Chromadorea</taxon>
        <taxon>Rhabditida</taxon>
        <taxon>Tylenchina</taxon>
        <taxon>Tylenchomorpha</taxon>
        <taxon>Sphaerularioidea</taxon>
        <taxon>Anguinidae</taxon>
        <taxon>Anguininae</taxon>
        <taxon>Ditylenchus</taxon>
    </lineage>
</organism>
<feature type="transmembrane region" description="Helical" evidence="1">
    <location>
        <begin position="60"/>
        <end position="82"/>
    </location>
</feature>
<dbReference type="Proteomes" id="UP000887574">
    <property type="component" value="Unplaced"/>
</dbReference>
<keyword evidence="1" id="KW-0812">Transmembrane</keyword>
<proteinExistence type="predicted"/>
<reference evidence="3" key="1">
    <citation type="submission" date="2022-11" db="UniProtKB">
        <authorList>
            <consortium name="WormBaseParasite"/>
        </authorList>
    </citation>
    <scope>IDENTIFICATION</scope>
</reference>
<evidence type="ECO:0000313" key="3">
    <source>
        <dbReference type="WBParaSite" id="jg18745"/>
    </source>
</evidence>
<protein>
    <submittedName>
        <fullName evidence="3">Uncharacterized protein</fullName>
    </submittedName>
</protein>
<sequence>MKKSARAVSKQSCSRHTIAAAPTAANTLPQQGNYLLCSFPDLCPAFIQQIFDLIAKNLNFLNSLILPVFHIHLIDLVIFTFLV</sequence>
<keyword evidence="1" id="KW-1133">Transmembrane helix</keyword>
<dbReference type="WBParaSite" id="jg18745">
    <property type="protein sequence ID" value="jg18745"/>
    <property type="gene ID" value="jg18745"/>
</dbReference>
<accession>A0A915DF06</accession>
<name>A0A915DF06_9BILA</name>
<evidence type="ECO:0000256" key="1">
    <source>
        <dbReference type="SAM" id="Phobius"/>
    </source>
</evidence>
<keyword evidence="2" id="KW-1185">Reference proteome</keyword>
<keyword evidence="1" id="KW-0472">Membrane</keyword>
<dbReference type="AlphaFoldDB" id="A0A915DF06"/>